<dbReference type="Pfam" id="PF13302">
    <property type="entry name" value="Acetyltransf_3"/>
    <property type="match status" value="1"/>
</dbReference>
<dbReference type="Proteomes" id="UP001652442">
    <property type="component" value="Unassembled WGS sequence"/>
</dbReference>
<accession>A0ABT2TI89</accession>
<organism evidence="2 3">
    <name type="scientific">Brotonthovivens ammoniilytica</name>
    <dbReference type="NCBI Taxonomy" id="2981725"/>
    <lineage>
        <taxon>Bacteria</taxon>
        <taxon>Bacillati</taxon>
        <taxon>Bacillota</taxon>
        <taxon>Clostridia</taxon>
        <taxon>Lachnospirales</taxon>
        <taxon>Lachnospiraceae</taxon>
        <taxon>Brotonthovivens</taxon>
    </lineage>
</organism>
<dbReference type="InterPro" id="IPR016181">
    <property type="entry name" value="Acyl_CoA_acyltransferase"/>
</dbReference>
<reference evidence="2 3" key="1">
    <citation type="journal article" date="2021" name="ISME Commun">
        <title>Automated analysis of genomic sequences facilitates high-throughput and comprehensive description of bacteria.</title>
        <authorList>
            <person name="Hitch T.C.A."/>
        </authorList>
    </citation>
    <scope>NUCLEOTIDE SEQUENCE [LARGE SCALE GENOMIC DNA]</scope>
    <source>
        <strain evidence="2 3">Sanger_109</strain>
    </source>
</reference>
<dbReference type="PROSITE" id="PS51186">
    <property type="entry name" value="GNAT"/>
    <property type="match status" value="1"/>
</dbReference>
<dbReference type="InterPro" id="IPR051531">
    <property type="entry name" value="N-acetyltransferase"/>
</dbReference>
<comment type="caution">
    <text evidence="2">The sequence shown here is derived from an EMBL/GenBank/DDBJ whole genome shotgun (WGS) entry which is preliminary data.</text>
</comment>
<evidence type="ECO:0000313" key="3">
    <source>
        <dbReference type="Proteomes" id="UP001652442"/>
    </source>
</evidence>
<dbReference type="CDD" id="cd04301">
    <property type="entry name" value="NAT_SF"/>
    <property type="match status" value="1"/>
</dbReference>
<dbReference type="PANTHER" id="PTHR43792">
    <property type="entry name" value="GNAT FAMILY, PUTATIVE (AFU_ORTHOLOGUE AFUA_3G00765)-RELATED-RELATED"/>
    <property type="match status" value="1"/>
</dbReference>
<keyword evidence="3" id="KW-1185">Reference proteome</keyword>
<dbReference type="Gene3D" id="3.40.630.30">
    <property type="match status" value="1"/>
</dbReference>
<feature type="domain" description="N-acetyltransferase" evidence="1">
    <location>
        <begin position="129"/>
        <end position="286"/>
    </location>
</feature>
<gene>
    <name evidence="2" type="ORF">OCV88_05885</name>
</gene>
<dbReference type="SUPFAM" id="SSF55729">
    <property type="entry name" value="Acyl-CoA N-acyltransferases (Nat)"/>
    <property type="match status" value="1"/>
</dbReference>
<dbReference type="RefSeq" id="WP_262590802.1">
    <property type="nucleotide sequence ID" value="NZ_JAOQJQ010000002.1"/>
</dbReference>
<evidence type="ECO:0000259" key="1">
    <source>
        <dbReference type="PROSITE" id="PS51186"/>
    </source>
</evidence>
<protein>
    <submittedName>
        <fullName evidence="2">GNAT family N-acetyltransferase</fullName>
    </submittedName>
</protein>
<evidence type="ECO:0000313" key="2">
    <source>
        <dbReference type="EMBL" id="MCU6761871.1"/>
    </source>
</evidence>
<proteinExistence type="predicted"/>
<dbReference type="PANTHER" id="PTHR43792:SF1">
    <property type="entry name" value="N-ACETYLTRANSFERASE DOMAIN-CONTAINING PROTEIN"/>
    <property type="match status" value="1"/>
</dbReference>
<sequence>MEHKLRNIFVFGDTVKWEKQERDCLEKLFCQARQHKIRIWRAEKCGLEEAFAELKKQNKASLAVVSDWCTLKRVKELSAATLYFLKKDESVFGADMAVESFQEITVMFLQKVFCRHHSIPWTVLKTKQCILREAVPEDLCSFYDIYRQPSVKPWVEPMSEDFQQEQERLKSYIQTQYVFYDYGTWTIIDKDTGAVIGRCGLEPGKDGVQMGYLIREEYRCRGIAREVCSAVLTYAADELQLPEIKLYIDPANTASVLFAQSIGFHWYDSYVQGSMPVDVYMKTLLF</sequence>
<dbReference type="InterPro" id="IPR000182">
    <property type="entry name" value="GNAT_dom"/>
</dbReference>
<name>A0ABT2TI89_9FIRM</name>
<dbReference type="EMBL" id="JAOQJQ010000002">
    <property type="protein sequence ID" value="MCU6761871.1"/>
    <property type="molecule type" value="Genomic_DNA"/>
</dbReference>